<comment type="caution">
    <text evidence="3">The sequence shown here is derived from an EMBL/GenBank/DDBJ whole genome shotgun (WGS) entry which is preliminary data.</text>
</comment>
<sequence length="210" mass="21413">MLRGKTGISAALVCMAMLAVAGCTQTSGGGTPSPSSGAPATGNTASSARPSTAGGANTAPAITNPLDVSKFMADPCLSITSAQAAKLTISSQGQRLNVDIGEACDWKYGTNLEFDVGVSYIIPEGGNGLQNLYNQKAAGQYDQGYFEPTTIDGYPAVYEEGSDNRPKGQCSLSVGINEQTFITVLNNGSGNVCGGTEKIASAVVETIKRG</sequence>
<protein>
    <recommendedName>
        <fullName evidence="5">DUF3558 domain-containing protein</fullName>
    </recommendedName>
</protein>
<evidence type="ECO:0000313" key="4">
    <source>
        <dbReference type="Proteomes" id="UP001165136"/>
    </source>
</evidence>
<dbReference type="PROSITE" id="PS51257">
    <property type="entry name" value="PROKAR_LIPOPROTEIN"/>
    <property type="match status" value="1"/>
</dbReference>
<evidence type="ECO:0000256" key="2">
    <source>
        <dbReference type="SAM" id="SignalP"/>
    </source>
</evidence>
<feature type="chain" id="PRO_5040744944" description="DUF3558 domain-containing protein" evidence="2">
    <location>
        <begin position="22"/>
        <end position="210"/>
    </location>
</feature>
<organism evidence="3 4">
    <name type="scientific">Amycolatopsis taiwanensis</name>
    <dbReference type="NCBI Taxonomy" id="342230"/>
    <lineage>
        <taxon>Bacteria</taxon>
        <taxon>Bacillati</taxon>
        <taxon>Actinomycetota</taxon>
        <taxon>Actinomycetes</taxon>
        <taxon>Pseudonocardiales</taxon>
        <taxon>Pseudonocardiaceae</taxon>
        <taxon>Amycolatopsis</taxon>
    </lineage>
</organism>
<keyword evidence="4" id="KW-1185">Reference proteome</keyword>
<keyword evidence="2" id="KW-0732">Signal</keyword>
<dbReference type="Pfam" id="PF12079">
    <property type="entry name" value="DUF3558"/>
    <property type="match status" value="1"/>
</dbReference>
<evidence type="ECO:0000256" key="1">
    <source>
        <dbReference type="SAM" id="MobiDB-lite"/>
    </source>
</evidence>
<dbReference type="AlphaFoldDB" id="A0A9W6VEC6"/>
<feature type="region of interest" description="Disordered" evidence="1">
    <location>
        <begin position="26"/>
        <end position="59"/>
    </location>
</feature>
<gene>
    <name evidence="3" type="ORF">Atai01_09760</name>
</gene>
<proteinExistence type="predicted"/>
<feature type="compositionally biased region" description="Low complexity" evidence="1">
    <location>
        <begin position="32"/>
        <end position="42"/>
    </location>
</feature>
<dbReference type="InterPro" id="IPR024520">
    <property type="entry name" value="DUF3558"/>
</dbReference>
<name>A0A9W6VEC6_9PSEU</name>
<reference evidence="3" key="1">
    <citation type="submission" date="2023-03" db="EMBL/GenBank/DDBJ databases">
        <title>Amycolatopsis taiwanensis NBRC 103393.</title>
        <authorList>
            <person name="Ichikawa N."/>
            <person name="Sato H."/>
            <person name="Tonouchi N."/>
        </authorList>
    </citation>
    <scope>NUCLEOTIDE SEQUENCE</scope>
    <source>
        <strain evidence="3">NBRC 103393</strain>
    </source>
</reference>
<feature type="signal peptide" evidence="2">
    <location>
        <begin position="1"/>
        <end position="21"/>
    </location>
</feature>
<accession>A0A9W6VEC6</accession>
<evidence type="ECO:0000313" key="3">
    <source>
        <dbReference type="EMBL" id="GLY64357.1"/>
    </source>
</evidence>
<dbReference type="EMBL" id="BSTI01000002">
    <property type="protein sequence ID" value="GLY64357.1"/>
    <property type="molecule type" value="Genomic_DNA"/>
</dbReference>
<evidence type="ECO:0008006" key="5">
    <source>
        <dbReference type="Google" id="ProtNLM"/>
    </source>
</evidence>
<dbReference type="Proteomes" id="UP001165136">
    <property type="component" value="Unassembled WGS sequence"/>
</dbReference>